<dbReference type="EMBL" id="JAPCWZ010000006">
    <property type="protein sequence ID" value="KAK8859490.1"/>
    <property type="molecule type" value="Genomic_DNA"/>
</dbReference>
<gene>
    <name evidence="9" type="ORF">PGQ11_010224</name>
</gene>
<evidence type="ECO:0000313" key="10">
    <source>
        <dbReference type="Proteomes" id="UP001390339"/>
    </source>
</evidence>
<sequence>MSVGPNVCAGPAPASDISVRRTMTPQVSELPAKKRARWSAEEDSLVIELRENEMDWADISKRLPGRSQTSCRCRYEKHLDKRVEERKNTLATLYERFKSEMWTKIADEMEIPWKKVEEMYWRLGKHDLARRAGVVPSPPAVNRDRAKAKGPPRGHSDSHSQRSLPRDMIDPTTKYGRPPSISQTQTIAGHEDSMLPRMPAHLKHGPGGYELPPPGGALMPMQVQSPQEPGMLPSLAELMAGVRPYSPSAALIGVPSVSPTQSATTGPGRFSPIIAYAPLKSAGSKRRGPDLTQTDSACNSWIRKRPRCEPQERYYQYLEDLAFEPLRVLPNGQRAFGFGLTDETLIRMASSKDVRIRLQCFLKKPDTISIPKEKWRGNETAWPKQIQVHLNKHLLTPTSKQPIDLTQHACCGINHLQLYFALERSPIAVPFIAVEVVTICSHSSILNSTPATLPDQTLGIIQQRLKSSSGGIDEDELSILTDGIRIKLTDPFSLGRIETPVRGRTCSHLECFDLETWLATRPKECICNNGGKDCQVCPSVAYNWKCPICDGDARPQELRIDGFLSEVIAQLQDQTAKSIVVRGDLSWNLIQDSNNEESDENDGYA</sequence>
<evidence type="ECO:0000256" key="5">
    <source>
        <dbReference type="SAM" id="MobiDB-lite"/>
    </source>
</evidence>
<evidence type="ECO:0000313" key="9">
    <source>
        <dbReference type="EMBL" id="KAK8859490.1"/>
    </source>
</evidence>
<dbReference type="Pfam" id="PF00249">
    <property type="entry name" value="Myb_DNA-binding"/>
    <property type="match status" value="1"/>
</dbReference>
<evidence type="ECO:0000256" key="1">
    <source>
        <dbReference type="ARBA" id="ARBA00022723"/>
    </source>
</evidence>
<keyword evidence="10" id="KW-1185">Reference proteome</keyword>
<protein>
    <submittedName>
        <fullName evidence="9">MYB DNA-binding domain-containing protein</fullName>
    </submittedName>
</protein>
<proteinExistence type="predicted"/>
<dbReference type="SUPFAM" id="SSF46689">
    <property type="entry name" value="Homeodomain-like"/>
    <property type="match status" value="1"/>
</dbReference>
<dbReference type="PANTHER" id="PTHR10782:SF4">
    <property type="entry name" value="TONALLI, ISOFORM E"/>
    <property type="match status" value="1"/>
</dbReference>
<feature type="compositionally biased region" description="Basic and acidic residues" evidence="5">
    <location>
        <begin position="154"/>
        <end position="169"/>
    </location>
</feature>
<evidence type="ECO:0000256" key="2">
    <source>
        <dbReference type="ARBA" id="ARBA00022771"/>
    </source>
</evidence>
<dbReference type="InterPro" id="IPR013083">
    <property type="entry name" value="Znf_RING/FYVE/PHD"/>
</dbReference>
<reference evidence="9 10" key="1">
    <citation type="journal article" date="2024" name="IMA Fungus">
        <title>Apiospora arundinis, a panoply of carbohydrate-active enzymes and secondary metabolites.</title>
        <authorList>
            <person name="Sorensen T."/>
            <person name="Petersen C."/>
            <person name="Muurmann A.T."/>
            <person name="Christiansen J.V."/>
            <person name="Brundto M.L."/>
            <person name="Overgaard C.K."/>
            <person name="Boysen A.T."/>
            <person name="Wollenberg R.D."/>
            <person name="Larsen T.O."/>
            <person name="Sorensen J.L."/>
            <person name="Nielsen K.L."/>
            <person name="Sondergaard T.E."/>
        </authorList>
    </citation>
    <scope>NUCLEOTIDE SEQUENCE [LARGE SCALE GENOMIC DNA]</scope>
    <source>
        <strain evidence="9 10">AAU 773</strain>
    </source>
</reference>
<keyword evidence="1" id="KW-0479">Metal-binding</keyword>
<keyword evidence="3" id="KW-0862">Zinc</keyword>
<dbReference type="SMART" id="SM00717">
    <property type="entry name" value="SANT"/>
    <property type="match status" value="1"/>
</dbReference>
<dbReference type="InterPro" id="IPR017930">
    <property type="entry name" value="Myb_dom"/>
</dbReference>
<keyword evidence="9" id="KW-0238">DNA-binding</keyword>
<keyword evidence="2 4" id="KW-0863">Zinc-finger</keyword>
<dbReference type="Proteomes" id="UP001390339">
    <property type="component" value="Unassembled WGS sequence"/>
</dbReference>
<dbReference type="PROSITE" id="PS51294">
    <property type="entry name" value="HTH_MYB"/>
    <property type="match status" value="1"/>
</dbReference>
<evidence type="ECO:0000259" key="6">
    <source>
        <dbReference type="PROSITE" id="PS50090"/>
    </source>
</evidence>
<evidence type="ECO:0000256" key="3">
    <source>
        <dbReference type="ARBA" id="ARBA00022833"/>
    </source>
</evidence>
<organism evidence="9 10">
    <name type="scientific">Apiospora arundinis</name>
    <dbReference type="NCBI Taxonomy" id="335852"/>
    <lineage>
        <taxon>Eukaryota</taxon>
        <taxon>Fungi</taxon>
        <taxon>Dikarya</taxon>
        <taxon>Ascomycota</taxon>
        <taxon>Pezizomycotina</taxon>
        <taxon>Sordariomycetes</taxon>
        <taxon>Xylariomycetidae</taxon>
        <taxon>Amphisphaeriales</taxon>
        <taxon>Apiosporaceae</taxon>
        <taxon>Apiospora</taxon>
    </lineage>
</organism>
<dbReference type="PROSITE" id="PS51044">
    <property type="entry name" value="ZF_SP_RING"/>
    <property type="match status" value="1"/>
</dbReference>
<dbReference type="InterPro" id="IPR001005">
    <property type="entry name" value="SANT/Myb"/>
</dbReference>
<dbReference type="InterPro" id="IPR004181">
    <property type="entry name" value="Znf_MIZ"/>
</dbReference>
<feature type="domain" description="Myb-like" evidence="6">
    <location>
        <begin position="30"/>
        <end position="79"/>
    </location>
</feature>
<dbReference type="Gene3D" id="3.30.40.10">
    <property type="entry name" value="Zinc/RING finger domain, C3HC4 (zinc finger)"/>
    <property type="match status" value="1"/>
</dbReference>
<evidence type="ECO:0000256" key="4">
    <source>
        <dbReference type="PROSITE-ProRule" id="PRU00452"/>
    </source>
</evidence>
<feature type="domain" description="SP-RING-type" evidence="7">
    <location>
        <begin position="475"/>
        <end position="573"/>
    </location>
</feature>
<dbReference type="PROSITE" id="PS50090">
    <property type="entry name" value="MYB_LIKE"/>
    <property type="match status" value="1"/>
</dbReference>
<evidence type="ECO:0000259" key="8">
    <source>
        <dbReference type="PROSITE" id="PS51294"/>
    </source>
</evidence>
<comment type="caution">
    <text evidence="9">The sequence shown here is derived from an EMBL/GenBank/DDBJ whole genome shotgun (WGS) entry which is preliminary data.</text>
</comment>
<dbReference type="CDD" id="cd16650">
    <property type="entry name" value="SP-RING_PIAS-like"/>
    <property type="match status" value="1"/>
</dbReference>
<name>A0ABR2I9Z3_9PEZI</name>
<accession>A0ABR2I9Z3</accession>
<dbReference type="Gene3D" id="1.10.10.60">
    <property type="entry name" value="Homeodomain-like"/>
    <property type="match status" value="1"/>
</dbReference>
<dbReference type="CDD" id="cd00167">
    <property type="entry name" value="SANT"/>
    <property type="match status" value="1"/>
</dbReference>
<evidence type="ECO:0000259" key="7">
    <source>
        <dbReference type="PROSITE" id="PS51044"/>
    </source>
</evidence>
<feature type="region of interest" description="Disordered" evidence="5">
    <location>
        <begin position="133"/>
        <end position="184"/>
    </location>
</feature>
<dbReference type="GO" id="GO:0003677">
    <property type="term" value="F:DNA binding"/>
    <property type="evidence" value="ECO:0007669"/>
    <property type="project" value="UniProtKB-KW"/>
</dbReference>
<feature type="domain" description="HTH myb-type" evidence="8">
    <location>
        <begin position="30"/>
        <end position="83"/>
    </location>
</feature>
<dbReference type="InterPro" id="IPR009057">
    <property type="entry name" value="Homeodomain-like_sf"/>
</dbReference>
<dbReference type="PANTHER" id="PTHR10782">
    <property type="entry name" value="ZINC FINGER MIZ DOMAIN-CONTAINING PROTEIN"/>
    <property type="match status" value="1"/>
</dbReference>